<keyword evidence="3" id="KW-0859">Xylose metabolism</keyword>
<comment type="similarity">
    <text evidence="2">Belongs to the ROK (NagC/XylR) family.</text>
</comment>
<gene>
    <name evidence="4" type="ORF">VF724_07525</name>
</gene>
<dbReference type="InterPro" id="IPR036390">
    <property type="entry name" value="WH_DNA-bd_sf"/>
</dbReference>
<reference evidence="4" key="1">
    <citation type="submission" date="2023-12" db="EMBL/GenBank/DDBJ databases">
        <title>Fervidustalea candida gen. nov., sp. nov., a novel member of the family Paenibacillaceae isolated from a geothermal area.</title>
        <authorList>
            <person name="Li W.-J."/>
            <person name="Jiao J.-Y."/>
            <person name="Chen Y."/>
        </authorList>
    </citation>
    <scope>NUCLEOTIDE SEQUENCE</scope>
    <source>
        <strain evidence="4">SYSU GA230002</strain>
    </source>
</reference>
<dbReference type="InterPro" id="IPR043129">
    <property type="entry name" value="ATPase_NBD"/>
</dbReference>
<keyword evidence="3" id="KW-0119">Carbohydrate metabolism</keyword>
<evidence type="ECO:0000256" key="2">
    <source>
        <dbReference type="ARBA" id="ARBA00006479"/>
    </source>
</evidence>
<evidence type="ECO:0000313" key="5">
    <source>
        <dbReference type="Proteomes" id="UP001310386"/>
    </source>
</evidence>
<dbReference type="PANTHER" id="PTHR18964:SF149">
    <property type="entry name" value="BIFUNCTIONAL UDP-N-ACETYLGLUCOSAMINE 2-EPIMERASE_N-ACETYLMANNOSAMINE KINASE"/>
    <property type="match status" value="1"/>
</dbReference>
<dbReference type="RefSeq" id="WP_371753630.1">
    <property type="nucleotide sequence ID" value="NZ_JAYJLD010000008.1"/>
</dbReference>
<comment type="caution">
    <text evidence="4">The sequence shown here is derived from an EMBL/GenBank/DDBJ whole genome shotgun (WGS) entry which is preliminary data.</text>
</comment>
<accession>A0ABU5ZH01</accession>
<dbReference type="SUPFAM" id="SSF53067">
    <property type="entry name" value="Actin-like ATPase domain"/>
    <property type="match status" value="1"/>
</dbReference>
<dbReference type="PANTHER" id="PTHR18964">
    <property type="entry name" value="ROK (REPRESSOR, ORF, KINASE) FAMILY"/>
    <property type="match status" value="1"/>
</dbReference>
<evidence type="ECO:0000256" key="3">
    <source>
        <dbReference type="ARBA" id="ARBA00022629"/>
    </source>
</evidence>
<name>A0ABU5ZH01_9BACL</name>
<sequence length="383" mass="42475">MIRRQGTVSKQDLKEQSTLTVSTLTRVLEELVELGLILEVGYGESTGGRRPILYRINPTYAYVFGLDISRTYSKLVLCDLDLRKKDEKRWKMSDRMTPEMLIEEVLSAARNMLDRHQISILSILGMGVGAVGPLDRSRGLILDPRFFPAPGWNQVQIRALLEAKLDIPVFLDNGVNTAILGEYWKDSVNRYQHLLYIHAGVGLRLSMISEGKIVHGAVDVEGSAGQMIIQADGLPHRDPDGNYGSWESYASLYAMEQRARSLLKQGRESLLSSMVNNGDEVTYAMLVQALKEKDALALEIVTQAATYFGIGLANLLNILHPEKVILGGPLHTDDELFFQVATRVAIQKTYQYPSYQVVFANSSLGEDGVAIGASVMVTNQLAE</sequence>
<protein>
    <submittedName>
        <fullName evidence="4">ROK family protein</fullName>
    </submittedName>
</protein>
<dbReference type="Proteomes" id="UP001310386">
    <property type="component" value="Unassembled WGS sequence"/>
</dbReference>
<dbReference type="InterPro" id="IPR000600">
    <property type="entry name" value="ROK"/>
</dbReference>
<organism evidence="4 5">
    <name type="scientific">Ferviditalea candida</name>
    <dbReference type="NCBI Taxonomy" id="3108399"/>
    <lineage>
        <taxon>Bacteria</taxon>
        <taxon>Bacillati</taxon>
        <taxon>Bacillota</taxon>
        <taxon>Bacilli</taxon>
        <taxon>Bacillales</taxon>
        <taxon>Paenibacillaceae</taxon>
        <taxon>Ferviditalea</taxon>
    </lineage>
</organism>
<dbReference type="InterPro" id="IPR036388">
    <property type="entry name" value="WH-like_DNA-bd_sf"/>
</dbReference>
<evidence type="ECO:0000256" key="1">
    <source>
        <dbReference type="ARBA" id="ARBA00002486"/>
    </source>
</evidence>
<dbReference type="Pfam" id="PF00480">
    <property type="entry name" value="ROK"/>
    <property type="match status" value="1"/>
</dbReference>
<keyword evidence="5" id="KW-1185">Reference proteome</keyword>
<evidence type="ECO:0000313" key="4">
    <source>
        <dbReference type="EMBL" id="MEB3101512.1"/>
    </source>
</evidence>
<dbReference type="Gene3D" id="1.10.10.10">
    <property type="entry name" value="Winged helix-like DNA-binding domain superfamily/Winged helix DNA-binding domain"/>
    <property type="match status" value="1"/>
</dbReference>
<comment type="function">
    <text evidence="1">Transcriptional repressor of xylose-utilizing enzymes.</text>
</comment>
<dbReference type="Gene3D" id="3.30.420.40">
    <property type="match status" value="2"/>
</dbReference>
<dbReference type="EMBL" id="JAYJLD010000008">
    <property type="protein sequence ID" value="MEB3101512.1"/>
    <property type="molecule type" value="Genomic_DNA"/>
</dbReference>
<proteinExistence type="inferred from homology"/>
<dbReference type="SUPFAM" id="SSF46785">
    <property type="entry name" value="Winged helix' DNA-binding domain"/>
    <property type="match status" value="1"/>
</dbReference>